<dbReference type="GO" id="GO:0005509">
    <property type="term" value="F:calcium ion binding"/>
    <property type="evidence" value="ECO:0007669"/>
    <property type="project" value="InterPro"/>
</dbReference>
<dbReference type="GO" id="GO:0007157">
    <property type="term" value="P:heterophilic cell-cell adhesion via plasma membrane cell adhesion molecules"/>
    <property type="evidence" value="ECO:0007669"/>
    <property type="project" value="TreeGrafter"/>
</dbReference>
<evidence type="ECO:0000256" key="2">
    <source>
        <dbReference type="ARBA" id="ARBA00022729"/>
    </source>
</evidence>
<dbReference type="EMBL" id="JOJR01000231">
    <property type="protein sequence ID" value="RCN41574.1"/>
    <property type="molecule type" value="Genomic_DNA"/>
</dbReference>
<dbReference type="CDD" id="cd00110">
    <property type="entry name" value="LamG"/>
    <property type="match status" value="1"/>
</dbReference>
<protein>
    <submittedName>
        <fullName evidence="8">EGF-like domain protein</fullName>
    </submittedName>
</protein>
<evidence type="ECO:0000259" key="6">
    <source>
        <dbReference type="PROSITE" id="PS50025"/>
    </source>
</evidence>
<dbReference type="FunFam" id="2.10.25.10:FF:000095">
    <property type="entry name" value="Notch, isoform B"/>
    <property type="match status" value="1"/>
</dbReference>
<feature type="disulfide bond" evidence="5">
    <location>
        <begin position="34"/>
        <end position="43"/>
    </location>
</feature>
<dbReference type="GO" id="GO:0045197">
    <property type="term" value="P:establishment or maintenance of epithelial cell apical/basal polarity"/>
    <property type="evidence" value="ECO:0007669"/>
    <property type="project" value="TreeGrafter"/>
</dbReference>
<dbReference type="SMART" id="SM00181">
    <property type="entry name" value="EGF"/>
    <property type="match status" value="6"/>
</dbReference>
<dbReference type="Pfam" id="PF02210">
    <property type="entry name" value="Laminin_G_2"/>
    <property type="match status" value="1"/>
</dbReference>
<dbReference type="GO" id="GO:0032991">
    <property type="term" value="C:protein-containing complex"/>
    <property type="evidence" value="ECO:0007669"/>
    <property type="project" value="TreeGrafter"/>
</dbReference>
<dbReference type="InterPro" id="IPR000742">
    <property type="entry name" value="EGF"/>
</dbReference>
<name>A0A368GAX8_ANCCA</name>
<organism evidence="8 9">
    <name type="scientific">Ancylostoma caninum</name>
    <name type="common">Dog hookworm</name>
    <dbReference type="NCBI Taxonomy" id="29170"/>
    <lineage>
        <taxon>Eukaryota</taxon>
        <taxon>Metazoa</taxon>
        <taxon>Ecdysozoa</taxon>
        <taxon>Nematoda</taxon>
        <taxon>Chromadorea</taxon>
        <taxon>Rhabditida</taxon>
        <taxon>Rhabditina</taxon>
        <taxon>Rhabditomorpha</taxon>
        <taxon>Strongyloidea</taxon>
        <taxon>Ancylostomatidae</taxon>
        <taxon>Ancylostomatinae</taxon>
        <taxon>Ancylostoma</taxon>
    </lineage>
</organism>
<dbReference type="CDD" id="cd00054">
    <property type="entry name" value="EGF_CA"/>
    <property type="match status" value="1"/>
</dbReference>
<feature type="domain" description="EGF-like" evidence="7">
    <location>
        <begin position="157"/>
        <end position="198"/>
    </location>
</feature>
<dbReference type="Gene3D" id="2.10.25.10">
    <property type="entry name" value="Laminin"/>
    <property type="match status" value="4"/>
</dbReference>
<evidence type="ECO:0000256" key="4">
    <source>
        <dbReference type="ARBA" id="ARBA00023157"/>
    </source>
</evidence>
<dbReference type="PROSITE" id="PS50025">
    <property type="entry name" value="LAM_G_DOMAIN"/>
    <property type="match status" value="1"/>
</dbReference>
<dbReference type="InterPro" id="IPR001791">
    <property type="entry name" value="Laminin_G"/>
</dbReference>
<gene>
    <name evidence="8" type="ORF">ANCCAN_12476</name>
</gene>
<dbReference type="InterPro" id="IPR051022">
    <property type="entry name" value="Notch_Cell-Fate_Det"/>
</dbReference>
<dbReference type="Gene3D" id="2.60.120.200">
    <property type="match status" value="1"/>
</dbReference>
<dbReference type="SUPFAM" id="SSF49899">
    <property type="entry name" value="Concanavalin A-like lectins/glucanases"/>
    <property type="match status" value="1"/>
</dbReference>
<feature type="domain" description="EGF-like" evidence="7">
    <location>
        <begin position="9"/>
        <end position="44"/>
    </location>
</feature>
<feature type="disulfide bond" evidence="5">
    <location>
        <begin position="73"/>
        <end position="82"/>
    </location>
</feature>
<feature type="disulfide bond" evidence="5">
    <location>
        <begin position="188"/>
        <end position="197"/>
    </location>
</feature>
<feature type="disulfide bond" evidence="5">
    <location>
        <begin position="269"/>
        <end position="278"/>
    </location>
</feature>
<feature type="domain" description="EGF-like" evidence="7">
    <location>
        <begin position="245"/>
        <end position="279"/>
    </location>
</feature>
<feature type="domain" description="Laminin G" evidence="6">
    <location>
        <begin position="324"/>
        <end position="492"/>
    </location>
</feature>
<dbReference type="SMART" id="SM00179">
    <property type="entry name" value="EGF_CA"/>
    <property type="match status" value="3"/>
</dbReference>
<evidence type="ECO:0000259" key="7">
    <source>
        <dbReference type="PROSITE" id="PS50026"/>
    </source>
</evidence>
<dbReference type="InterPro" id="IPR013320">
    <property type="entry name" value="ConA-like_dom_sf"/>
</dbReference>
<feature type="domain" description="EGF-like" evidence="7">
    <location>
        <begin position="281"/>
        <end position="321"/>
    </location>
</feature>
<dbReference type="PROSITE" id="PS50026">
    <property type="entry name" value="EGF_3"/>
    <property type="match status" value="5"/>
</dbReference>
<dbReference type="PANTHER" id="PTHR24049:SF22">
    <property type="entry name" value="DROSOPHILA CRUMBS HOMOLOG"/>
    <property type="match status" value="1"/>
</dbReference>
<accession>A0A368GAX8</accession>
<keyword evidence="2" id="KW-0732">Signal</keyword>
<feature type="disulfide bond" evidence="5">
    <location>
        <begin position="311"/>
        <end position="320"/>
    </location>
</feature>
<comment type="caution">
    <text evidence="5">Lacks conserved residue(s) required for the propagation of feature annotation.</text>
</comment>
<feature type="domain" description="EGF-like" evidence="7">
    <location>
        <begin position="45"/>
        <end position="83"/>
    </location>
</feature>
<dbReference type="STRING" id="29170.A0A368GAX8"/>
<keyword evidence="1 5" id="KW-0245">EGF-like domain</keyword>
<dbReference type="PROSITE" id="PS00010">
    <property type="entry name" value="ASX_HYDROXYL"/>
    <property type="match status" value="1"/>
</dbReference>
<dbReference type="InterPro" id="IPR001881">
    <property type="entry name" value="EGF-like_Ca-bd_dom"/>
</dbReference>
<comment type="caution">
    <text evidence="8">The sequence shown here is derived from an EMBL/GenBank/DDBJ whole genome shotgun (WGS) entry which is preliminary data.</text>
</comment>
<sequence length="542" mass="58370">MADRLVAVPKGSVSEPCRNGGSCQNVPGGFRCYCPPDFGGDTCENVTQCLVDGSPCLNEGRCIRGLSENHCECANNATGRHCEQRLTAAKPCDSNPCLNGGNAHFDVAKSGTVNSFDPQTTQLCNEGNIGTCHADGNFATCECLKGFSGQMCAELESRTICNPNPCRNGGSCEIVGADPPEYRLSCRCAPGFEGSLCQHTVTEWVSSVEEVNMSSSSIPMLVNETTTANLTPVIVATTSESNGGEVSSCLSCIHSDKCVDSALGALCVCRSGYQGRRCDQHGEPCEFVRCPRPLTCRPLITIGGVKTSCRCPTGLTGPKCHQSTVSSFDENSLFIHQSPSIMIGSSSGPLPYKLSFSMKTTVPNVHIASGENIFGQRLFSIFLADGHLSITIQGAAYKRIIPFSINDGSWYSIRFEKNDQDVIISAVNEDGYQLMLQSFPRQATFDVFATRFGKINNSEFYVGCVADLSIADSEIDLASSSRGAGIARGKLSNAIVFSSYSVATLFLLKWRENVDSWFKVVEMFPQTWHCCCITRKVKGGPH</sequence>
<reference evidence="8 9" key="1">
    <citation type="submission" date="2014-10" db="EMBL/GenBank/DDBJ databases">
        <title>Draft genome of the hookworm Ancylostoma caninum.</title>
        <authorList>
            <person name="Mitreva M."/>
        </authorList>
    </citation>
    <scope>NUCLEOTIDE SEQUENCE [LARGE SCALE GENOMIC DNA]</scope>
    <source>
        <strain evidence="8 9">Baltimore</strain>
    </source>
</reference>
<dbReference type="PROSITE" id="PS01186">
    <property type="entry name" value="EGF_2"/>
    <property type="match status" value="3"/>
</dbReference>
<dbReference type="AlphaFoldDB" id="A0A368GAX8"/>
<dbReference type="Proteomes" id="UP000252519">
    <property type="component" value="Unassembled WGS sequence"/>
</dbReference>
<evidence type="ECO:0000256" key="5">
    <source>
        <dbReference type="PROSITE-ProRule" id="PRU00076"/>
    </source>
</evidence>
<dbReference type="PROSITE" id="PS00022">
    <property type="entry name" value="EGF_1"/>
    <property type="match status" value="6"/>
</dbReference>
<keyword evidence="3" id="KW-0677">Repeat</keyword>
<dbReference type="PANTHER" id="PTHR24049">
    <property type="entry name" value="CRUMBS FAMILY MEMBER"/>
    <property type="match status" value="1"/>
</dbReference>
<evidence type="ECO:0000256" key="3">
    <source>
        <dbReference type="ARBA" id="ARBA00022737"/>
    </source>
</evidence>
<dbReference type="GO" id="GO:0005886">
    <property type="term" value="C:plasma membrane"/>
    <property type="evidence" value="ECO:0007669"/>
    <property type="project" value="TreeGrafter"/>
</dbReference>
<keyword evidence="4 5" id="KW-1015">Disulfide bond</keyword>
<dbReference type="InterPro" id="IPR000152">
    <property type="entry name" value="EGF-type_Asp/Asn_hydroxyl_site"/>
</dbReference>
<evidence type="ECO:0000256" key="1">
    <source>
        <dbReference type="ARBA" id="ARBA00022536"/>
    </source>
</evidence>
<proteinExistence type="predicted"/>
<evidence type="ECO:0000313" key="8">
    <source>
        <dbReference type="EMBL" id="RCN41574.1"/>
    </source>
</evidence>
<dbReference type="Pfam" id="PF00008">
    <property type="entry name" value="EGF"/>
    <property type="match status" value="1"/>
</dbReference>
<evidence type="ECO:0000313" key="9">
    <source>
        <dbReference type="Proteomes" id="UP000252519"/>
    </source>
</evidence>
<dbReference type="OrthoDB" id="430340at2759"/>
<keyword evidence="9" id="KW-1185">Reference proteome</keyword>
<dbReference type="SUPFAM" id="SSF57196">
    <property type="entry name" value="EGF/Laminin"/>
    <property type="match status" value="3"/>
</dbReference>